<evidence type="ECO:0000313" key="4">
    <source>
        <dbReference type="Proteomes" id="UP000028939"/>
    </source>
</evidence>
<feature type="domain" description="RNA polymerase sigma-70 region 4" evidence="1">
    <location>
        <begin position="14"/>
        <end position="53"/>
    </location>
</feature>
<keyword evidence="4" id="KW-1185">Reference proteome</keyword>
<dbReference type="KEGG" id="cuv:CUREI_03125"/>
<reference evidence="3 4" key="1">
    <citation type="submission" date="2014-08" db="EMBL/GenBank/DDBJ databases">
        <title>Complete genome sequence of Corynebacterium ureicelerivorans DSM 45051, a lipophilic and urea-splitting isolate from a blood culture of a septicaemia patient.</title>
        <authorList>
            <person name="Tippelt A."/>
            <person name="Albersmeier A."/>
            <person name="Brinkrolf K."/>
            <person name="Ruckert C."/>
            <person name="Tauch A."/>
        </authorList>
    </citation>
    <scope>NUCLEOTIDE SEQUENCE [LARGE SCALE GENOMIC DNA]</scope>
    <source>
        <strain evidence="3 4">IMMIB RIV-2301</strain>
        <plasmid evidence="4">Plasmid unnamed</plasmid>
        <plasmid evidence="3">unnamed</plasmid>
    </source>
</reference>
<dbReference type="SUPFAM" id="SSF88659">
    <property type="entry name" value="Sigma3 and sigma4 domains of RNA polymerase sigma factors"/>
    <property type="match status" value="1"/>
</dbReference>
<dbReference type="InterPro" id="IPR036388">
    <property type="entry name" value="WH-like_DNA-bd_sf"/>
</dbReference>
<dbReference type="STRING" id="401472.CUREI_03125"/>
<keyword evidence="3" id="KW-0614">Plasmid</keyword>
<dbReference type="AlphaFoldDB" id="A0A077HNC2"/>
<dbReference type="Proteomes" id="UP000028939">
    <property type="component" value="Chromosome"/>
</dbReference>
<dbReference type="GO" id="GO:0006352">
    <property type="term" value="P:DNA-templated transcription initiation"/>
    <property type="evidence" value="ECO:0007669"/>
    <property type="project" value="InterPro"/>
</dbReference>
<organism evidence="3 4">
    <name type="scientific">Corynebacterium ureicelerivorans</name>
    <dbReference type="NCBI Taxonomy" id="401472"/>
    <lineage>
        <taxon>Bacteria</taxon>
        <taxon>Bacillati</taxon>
        <taxon>Actinomycetota</taxon>
        <taxon>Actinomycetes</taxon>
        <taxon>Mycobacteriales</taxon>
        <taxon>Corynebacteriaceae</taxon>
        <taxon>Corynebacterium</taxon>
    </lineage>
</organism>
<dbReference type="EMBL" id="CP009216">
    <property type="protein sequence ID" value="AIL97825.1"/>
    <property type="molecule type" value="Genomic_DNA"/>
</dbReference>
<evidence type="ECO:0000313" key="3">
    <source>
        <dbReference type="EMBL" id="AIL97825.1"/>
    </source>
</evidence>
<evidence type="ECO:0000313" key="2">
    <source>
        <dbReference type="EMBL" id="AIL96420.1"/>
    </source>
</evidence>
<dbReference type="Proteomes" id="UP000028939">
    <property type="component" value="Plasmid unnamed"/>
</dbReference>
<accession>A0A077HNC2</accession>
<dbReference type="InterPro" id="IPR007630">
    <property type="entry name" value="RNA_pol_sigma70_r4"/>
</dbReference>
<dbReference type="RefSeq" id="WP_038610270.1">
    <property type="nucleotide sequence ID" value="NZ_CP009215.1"/>
</dbReference>
<dbReference type="KEGG" id="cuv:CUREI_11655"/>
<name>A0A077HNC2_9CORY</name>
<proteinExistence type="predicted"/>
<sequence length="149" mass="16775">MPAYPTGMTPERAERAQKVVEMKHRQGLTMEKIAGKLGVSESQVRRDYRDAIDATFKPTVEEFVMEEVDRLALVYQRFLPDMLQREDHERAFKAGEKVLKVSEQRARLLGLNAAVKFEVKGERVSELDTLAQAVAAEVAALEKAAGEQE</sequence>
<gene>
    <name evidence="2" type="ORF">CUREI_03125</name>
    <name evidence="3" type="ORF">CUREI_11655</name>
</gene>
<dbReference type="Pfam" id="PF04545">
    <property type="entry name" value="Sigma70_r4"/>
    <property type="match status" value="1"/>
</dbReference>
<evidence type="ECO:0000259" key="1">
    <source>
        <dbReference type="Pfam" id="PF04545"/>
    </source>
</evidence>
<dbReference type="OrthoDB" id="265297at2"/>
<protein>
    <recommendedName>
        <fullName evidence="1">RNA polymerase sigma-70 region 4 domain-containing protein</fullName>
    </recommendedName>
</protein>
<dbReference type="InterPro" id="IPR013324">
    <property type="entry name" value="RNA_pol_sigma_r3/r4-like"/>
</dbReference>
<dbReference type="EMBL" id="CP009215">
    <property type="protein sequence ID" value="AIL96420.1"/>
    <property type="molecule type" value="Genomic_DNA"/>
</dbReference>
<dbReference type="Gene3D" id="1.10.10.10">
    <property type="entry name" value="Winged helix-like DNA-binding domain superfamily/Winged helix DNA-binding domain"/>
    <property type="match status" value="1"/>
</dbReference>
<dbReference type="HOGENOM" id="CLU_1831772_0_0_11"/>
<geneLocation type="plasmid" evidence="3">
    <name>unnamed</name>
</geneLocation>
<dbReference type="GO" id="GO:0003700">
    <property type="term" value="F:DNA-binding transcription factor activity"/>
    <property type="evidence" value="ECO:0007669"/>
    <property type="project" value="InterPro"/>
</dbReference>